<gene>
    <name evidence="1" type="ORF">M422DRAFT_55149</name>
</gene>
<evidence type="ECO:0000313" key="2">
    <source>
        <dbReference type="Proteomes" id="UP000054279"/>
    </source>
</evidence>
<dbReference type="EMBL" id="KN837342">
    <property type="protein sequence ID" value="KIJ27240.1"/>
    <property type="molecule type" value="Genomic_DNA"/>
</dbReference>
<dbReference type="Proteomes" id="UP000054279">
    <property type="component" value="Unassembled WGS sequence"/>
</dbReference>
<organism evidence="1 2">
    <name type="scientific">Sphaerobolus stellatus (strain SS14)</name>
    <dbReference type="NCBI Taxonomy" id="990650"/>
    <lineage>
        <taxon>Eukaryota</taxon>
        <taxon>Fungi</taxon>
        <taxon>Dikarya</taxon>
        <taxon>Basidiomycota</taxon>
        <taxon>Agaricomycotina</taxon>
        <taxon>Agaricomycetes</taxon>
        <taxon>Phallomycetidae</taxon>
        <taxon>Geastrales</taxon>
        <taxon>Sphaerobolaceae</taxon>
        <taxon>Sphaerobolus</taxon>
    </lineage>
</organism>
<protein>
    <submittedName>
        <fullName evidence="1">Uncharacterized protein</fullName>
    </submittedName>
</protein>
<accession>A0A0C9UPG7</accession>
<keyword evidence="2" id="KW-1185">Reference proteome</keyword>
<reference evidence="1 2" key="1">
    <citation type="submission" date="2014-06" db="EMBL/GenBank/DDBJ databases">
        <title>Evolutionary Origins and Diversification of the Mycorrhizal Mutualists.</title>
        <authorList>
            <consortium name="DOE Joint Genome Institute"/>
            <consortium name="Mycorrhizal Genomics Consortium"/>
            <person name="Kohler A."/>
            <person name="Kuo A."/>
            <person name="Nagy L.G."/>
            <person name="Floudas D."/>
            <person name="Copeland A."/>
            <person name="Barry K.W."/>
            <person name="Cichocki N."/>
            <person name="Veneault-Fourrey C."/>
            <person name="LaButti K."/>
            <person name="Lindquist E.A."/>
            <person name="Lipzen A."/>
            <person name="Lundell T."/>
            <person name="Morin E."/>
            <person name="Murat C."/>
            <person name="Riley R."/>
            <person name="Ohm R."/>
            <person name="Sun H."/>
            <person name="Tunlid A."/>
            <person name="Henrissat B."/>
            <person name="Grigoriev I.V."/>
            <person name="Hibbett D.S."/>
            <person name="Martin F."/>
        </authorList>
    </citation>
    <scope>NUCLEOTIDE SEQUENCE [LARGE SCALE GENOMIC DNA]</scope>
    <source>
        <strain evidence="1 2">SS14</strain>
    </source>
</reference>
<name>A0A0C9UPG7_SPHS4</name>
<evidence type="ECO:0000313" key="1">
    <source>
        <dbReference type="EMBL" id="KIJ27240.1"/>
    </source>
</evidence>
<dbReference type="AlphaFoldDB" id="A0A0C9UPG7"/>
<sequence>MASSINEPYTSWEVEDISALTYKPFLHPDNVECSSGTQGNKLQSTYSLRENSGPSKYITTCKYNITMYLPRLPSNSTTDSDTFLAQYESPIPLKTHIVNYAAKMVQQQQDSPYYYPLLE</sequence>
<dbReference type="HOGENOM" id="CLU_2062951_0_0_1"/>
<proteinExistence type="predicted"/>